<keyword evidence="3" id="KW-1185">Reference proteome</keyword>
<dbReference type="OrthoDB" id="4084947at2759"/>
<organism evidence="2 3">
    <name type="scientific">Debaryomyces fabryi</name>
    <dbReference type="NCBI Taxonomy" id="58627"/>
    <lineage>
        <taxon>Eukaryota</taxon>
        <taxon>Fungi</taxon>
        <taxon>Dikarya</taxon>
        <taxon>Ascomycota</taxon>
        <taxon>Saccharomycotina</taxon>
        <taxon>Pichiomycetes</taxon>
        <taxon>Debaryomycetaceae</taxon>
        <taxon>Debaryomyces</taxon>
    </lineage>
</organism>
<comment type="caution">
    <text evidence="2">The sequence shown here is derived from an EMBL/GenBank/DDBJ whole genome shotgun (WGS) entry which is preliminary data.</text>
</comment>
<gene>
    <name evidence="2" type="ORF">AC631_04149</name>
</gene>
<dbReference type="RefSeq" id="XP_015466209.1">
    <property type="nucleotide sequence ID" value="XM_015612978.1"/>
</dbReference>
<dbReference type="GeneID" id="26841158"/>
<feature type="region of interest" description="Disordered" evidence="1">
    <location>
        <begin position="271"/>
        <end position="293"/>
    </location>
</feature>
<evidence type="ECO:0000313" key="3">
    <source>
        <dbReference type="Proteomes" id="UP000054251"/>
    </source>
</evidence>
<sequence>MNIPYEQPHLLFPLAAYFQSQYEFIDQFIPELASSERKLVHLTNFKQFEDLIYHLESTFLVKDEIDNGENIETYLKIPSIDIFRVLITLASRCLSTYFTHGSPSIDGLIANNEYTKNLNEEYEKCIYKPPLRDRCIMIMRRYMDILITSTSPTTVELVYKLFLDTFKEFIIQPEFFHIKGTLPKDRYLRSKRKIALRQETNVEESHEVISDSEEEPPSLVNDIASEVKKFQPYNMSPLKRNTGIFSGDNYKMSGLNDSSVLFQTMPHLDSESDLASSSEGELSSKRRKGSSNRYSKNSILNNVRVFGDYLISRQLNPMINSPYNLWKLIQWTFHCADFSTMYQKKLLGSNCTNSHLIFETYSKLLRLIFDFLQFNLIYHLIKDQKSNQFLNIERKDANEYMDPVFTFSQLDSTSRKEIIGIIENDRSILLLNLMMQLGPSQVDWYDRVIEYVFTGLNKDKPNSESSYQPQPCYEREKILTRHDNTLKKEIDRNYALQYDDNIDSMKLRYGIIIIIYYRSLFFATESLIDDSQALDDSPTSPLSPKLFLQQLSCKLITLDYLYLRQFYLAYYMETTENKFITRIYQYQMMHELTKMMLISFTGFPEIENYLSTNEIIHSNSNSAKNLMDLIVDQRLYQALVEDETYSGWQDFELAWSKLNYLLGWLLESSLAELQNNLRESSEDIELVNFIFKRVEKADRIKIKWYNRFILNHCKDNNKSNNNHVEYHFYLSDDEALNHLVNDKSETIWVRFKHVVLLKFSKYINEQFT</sequence>
<dbReference type="Proteomes" id="UP000054251">
    <property type="component" value="Unassembled WGS sequence"/>
</dbReference>
<reference evidence="2 3" key="1">
    <citation type="submission" date="2015-11" db="EMBL/GenBank/DDBJ databases">
        <title>The genome of Debaryomyces fabryi.</title>
        <authorList>
            <person name="Tafer H."/>
            <person name="Lopandic K."/>
        </authorList>
    </citation>
    <scope>NUCLEOTIDE SEQUENCE [LARGE SCALE GENOMIC DNA]</scope>
    <source>
        <strain evidence="2 3">CBS 789</strain>
    </source>
</reference>
<protein>
    <submittedName>
        <fullName evidence="2">Uncharacterized protein</fullName>
    </submittedName>
</protein>
<dbReference type="AlphaFoldDB" id="A0A0V1PV49"/>
<evidence type="ECO:0000313" key="2">
    <source>
        <dbReference type="EMBL" id="KSA00107.1"/>
    </source>
</evidence>
<dbReference type="EMBL" id="LMYN01000103">
    <property type="protein sequence ID" value="KSA00107.1"/>
    <property type="molecule type" value="Genomic_DNA"/>
</dbReference>
<accession>A0A0V1PV49</accession>
<name>A0A0V1PV49_9ASCO</name>
<evidence type="ECO:0000256" key="1">
    <source>
        <dbReference type="SAM" id="MobiDB-lite"/>
    </source>
</evidence>
<proteinExistence type="predicted"/>